<evidence type="ECO:0000256" key="2">
    <source>
        <dbReference type="ARBA" id="ARBA00022475"/>
    </source>
</evidence>
<comment type="caution">
    <text evidence="8">The sequence shown here is derived from an EMBL/GenBank/DDBJ whole genome shotgun (WGS) entry which is preliminary data.</text>
</comment>
<gene>
    <name evidence="8" type="ORF">H4683_002335</name>
</gene>
<accession>A0A927MID9</accession>
<evidence type="ECO:0000256" key="1">
    <source>
        <dbReference type="ARBA" id="ARBA00004651"/>
    </source>
</evidence>
<evidence type="ECO:0000256" key="5">
    <source>
        <dbReference type="ARBA" id="ARBA00023136"/>
    </source>
</evidence>
<proteinExistence type="inferred from homology"/>
<feature type="domain" description="ABC3 transporter permease C-terminal" evidence="7">
    <location>
        <begin position="58"/>
        <end position="172"/>
    </location>
</feature>
<dbReference type="GO" id="GO:0055085">
    <property type="term" value="P:transmembrane transport"/>
    <property type="evidence" value="ECO:0007669"/>
    <property type="project" value="UniProtKB-UniRule"/>
</dbReference>
<feature type="domain" description="ABC3 transporter permease C-terminal" evidence="7">
    <location>
        <begin position="547"/>
        <end position="648"/>
    </location>
</feature>
<evidence type="ECO:0000313" key="8">
    <source>
        <dbReference type="EMBL" id="MBE1555230.1"/>
    </source>
</evidence>
<feature type="transmembrane region" description="Helical" evidence="6">
    <location>
        <begin position="597"/>
        <end position="622"/>
    </location>
</feature>
<feature type="transmembrane region" description="Helical" evidence="6">
    <location>
        <begin position="197"/>
        <end position="218"/>
    </location>
</feature>
<keyword evidence="9" id="KW-1185">Reference proteome</keyword>
<feature type="transmembrane region" description="Helical" evidence="6">
    <location>
        <begin position="286"/>
        <end position="309"/>
    </location>
</feature>
<evidence type="ECO:0000313" key="9">
    <source>
        <dbReference type="Proteomes" id="UP000658225"/>
    </source>
</evidence>
<feature type="transmembrane region" description="Helical" evidence="6">
    <location>
        <begin position="540"/>
        <end position="562"/>
    </location>
</feature>
<reference evidence="8" key="1">
    <citation type="submission" date="2020-10" db="EMBL/GenBank/DDBJ databases">
        <title>Genomic Encyclopedia of Type Strains, Phase IV (KMG-IV): sequencing the most valuable type-strain genomes for metagenomic binning, comparative biology and taxonomic classification.</title>
        <authorList>
            <person name="Goeker M."/>
        </authorList>
    </citation>
    <scope>NUCLEOTIDE SEQUENCE</scope>
    <source>
        <strain evidence="8">DSM 13886</strain>
    </source>
</reference>
<feature type="transmembrane region" description="Helical" evidence="6">
    <location>
        <begin position="99"/>
        <end position="125"/>
    </location>
</feature>
<dbReference type="GO" id="GO:0005886">
    <property type="term" value="C:plasma membrane"/>
    <property type="evidence" value="ECO:0007669"/>
    <property type="project" value="UniProtKB-SubCell"/>
</dbReference>
<keyword evidence="4 6" id="KW-1133">Transmembrane helix</keyword>
<evidence type="ECO:0000256" key="3">
    <source>
        <dbReference type="ARBA" id="ARBA00022692"/>
    </source>
</evidence>
<feature type="transmembrane region" description="Helical" evidence="6">
    <location>
        <begin position="55"/>
        <end position="78"/>
    </location>
</feature>
<evidence type="ECO:0000259" key="7">
    <source>
        <dbReference type="Pfam" id="PF02687"/>
    </source>
</evidence>
<evidence type="ECO:0000256" key="4">
    <source>
        <dbReference type="ARBA" id="ARBA00022989"/>
    </source>
</evidence>
<organism evidence="8 9">
    <name type="scientific">Sporosarcina limicola</name>
    <dbReference type="NCBI Taxonomy" id="34101"/>
    <lineage>
        <taxon>Bacteria</taxon>
        <taxon>Bacillati</taxon>
        <taxon>Bacillota</taxon>
        <taxon>Bacilli</taxon>
        <taxon>Bacillales</taxon>
        <taxon>Caryophanaceae</taxon>
        <taxon>Sporosarcina</taxon>
    </lineage>
</organism>
<feature type="transmembrane region" description="Helical" evidence="6">
    <location>
        <begin position="145"/>
        <end position="168"/>
    </location>
</feature>
<keyword evidence="6" id="KW-0813">Transport</keyword>
<dbReference type="Proteomes" id="UP000658225">
    <property type="component" value="Unassembled WGS sequence"/>
</dbReference>
<dbReference type="EMBL" id="JADBEL010000012">
    <property type="protein sequence ID" value="MBE1555230.1"/>
    <property type="molecule type" value="Genomic_DNA"/>
</dbReference>
<dbReference type="PANTHER" id="PTHR46795:SF3">
    <property type="entry name" value="ABC TRANSPORTER PERMEASE"/>
    <property type="match status" value="1"/>
</dbReference>
<dbReference type="PIRSF" id="PIRSF018968">
    <property type="entry name" value="ABC_permease_BceB"/>
    <property type="match status" value="1"/>
</dbReference>
<dbReference type="Pfam" id="PF02687">
    <property type="entry name" value="FtsX"/>
    <property type="match status" value="2"/>
</dbReference>
<dbReference type="InterPro" id="IPR027022">
    <property type="entry name" value="ABC_permease_BceB-typ"/>
</dbReference>
<dbReference type="AlphaFoldDB" id="A0A927MID9"/>
<comment type="similarity">
    <text evidence="6">Belongs to the ABC-4 integral membrane protein family.</text>
</comment>
<comment type="subcellular location">
    <subcellularLocation>
        <location evidence="1 6">Cell membrane</location>
        <topology evidence="1 6">Multi-pass membrane protein</topology>
    </subcellularLocation>
</comment>
<name>A0A927MID9_9BACL</name>
<feature type="transmembrane region" description="Helical" evidence="6">
    <location>
        <begin position="628"/>
        <end position="652"/>
    </location>
</feature>
<feature type="transmembrane region" description="Helical" evidence="6">
    <location>
        <begin position="230"/>
        <end position="254"/>
    </location>
</feature>
<sequence length="660" mass="73899">MTLFDLVVRSMRKNIKHYYLYFFALIFSVVLYFVFSTLEQDSAVLDRSGGSMGLAFKVAGILLILIAGIFVVYANAIFLKRRSREIGLYQLIGLSKNKVARLLIIENVLLSAGALIIGIGAGMLVSRLFLLLLMKLIGHEGFITVSFSLAAIIQTIIVFMVISTLTSIQMLFTVRRSTLLGLFNAEKKGEQPKKPRTFRSAVLALLGIGLIVFGYWLSGNMMNKWLLFNMLAVLASTILGTYLVFRVTISWLFYQIRSRKQGHLGLNNSLSLGSLMHRMKGNANSLTIITVLSAMTLTMLAGAYSLYYATEKVTRYVMPYDFMFDEDQQDEEWMERYGFNEVSVEEFEAGLKEKGIAYTTETIELLGVEGTYEKGVFPILIGKMEGIYNTYMVSAKQLQKAGFQVETPKSGTLLLHYAQWGSMLKDIKVPFEVNVTSIEPASAFTAVKYGAGDVVNASWGPQFVVNDADFEKYKSAMDQENMLNISEERVVRNVRVFNVADKGQLAIASGIRNQNRSEGSWSHGIDYYSMYEDSIKVNGLLIFIAGFLGLVFLISTGSILYFKQMTEAEQEKQSYATLRQLGFTVKDIMRGIIRKQVFVFGLPLLIGLLHSIFAIKSASFIFMSDITVPTAIAMGVYALIYLTFAFLTIGYYRKTVKAAL</sequence>
<keyword evidence="2 6" id="KW-1003">Cell membrane</keyword>
<dbReference type="InterPro" id="IPR003838">
    <property type="entry name" value="ABC3_permease_C"/>
</dbReference>
<dbReference type="InterPro" id="IPR052536">
    <property type="entry name" value="ABC-4_Integral_Memb_Prot"/>
</dbReference>
<dbReference type="PANTHER" id="PTHR46795">
    <property type="entry name" value="ABC TRANSPORTER PERMEASE-RELATED-RELATED"/>
    <property type="match status" value="1"/>
</dbReference>
<protein>
    <submittedName>
        <fullName evidence="8">Bacitracin transport system permease protein</fullName>
    </submittedName>
</protein>
<evidence type="ECO:0000256" key="6">
    <source>
        <dbReference type="PIRNR" id="PIRNR018968"/>
    </source>
</evidence>
<keyword evidence="5 6" id="KW-0472">Membrane</keyword>
<feature type="transmembrane region" description="Helical" evidence="6">
    <location>
        <begin position="18"/>
        <end position="35"/>
    </location>
</feature>
<keyword evidence="3 6" id="KW-0812">Transmembrane</keyword>